<feature type="repeat" description="NHL" evidence="2">
    <location>
        <begin position="329"/>
        <end position="359"/>
    </location>
</feature>
<evidence type="ECO:0000313" key="5">
    <source>
        <dbReference type="Proteomes" id="UP000663845"/>
    </source>
</evidence>
<dbReference type="Pfam" id="PF01436">
    <property type="entry name" value="NHL"/>
    <property type="match status" value="1"/>
</dbReference>
<dbReference type="Proteomes" id="UP000663845">
    <property type="component" value="Unassembled WGS sequence"/>
</dbReference>
<evidence type="ECO:0000256" key="1">
    <source>
        <dbReference type="ARBA" id="ARBA00022737"/>
    </source>
</evidence>
<dbReference type="EMBL" id="CAJNOG010000058">
    <property type="protein sequence ID" value="CAF0862853.1"/>
    <property type="molecule type" value="Genomic_DNA"/>
</dbReference>
<feature type="domain" description="Auxiliary Activity family 9 catalytic" evidence="3">
    <location>
        <begin position="2"/>
        <end position="69"/>
    </location>
</feature>
<protein>
    <recommendedName>
        <fullName evidence="3">Auxiliary Activity family 9 catalytic domain-containing protein</fullName>
    </recommendedName>
</protein>
<dbReference type="Pfam" id="PF03443">
    <property type="entry name" value="AA9"/>
    <property type="match status" value="1"/>
</dbReference>
<sequence>MDVNDINFRCYSSGRTAPQTYTVEAGSEITFHSNNQLYHIGVANVYMAKAPGKVVDFDGSGNVWFKVFEIPAYPDPAGHQYPTFPSSGSHILYSNYCCDLFQFVRISGDSYKTIAKNAHFQKLYSFYQLSLASNSNSSVYFISLPIDDIQLTTAAIQESTNSFRGLWYNRPMFSPCALWYPNATTFANESTLGSHTHGIFIDTYNTLYAGSWSNSFVKVWPNSSSTATRTIQAGLYKPYSFFVAMNGDVYIDNGLLNGRVDKWISNATNGTGVMNISKPCYGLFIDTNNTLYCSLADLNKVLKVDLISVSGIQMMIAGNGSSGLTSSLLDYPWGIYVDTDFTLYVADAGNHRIQCFKFGELNGTTAAGVMASGTISLSSPTGIVLDGNGYLFIMDTGNSRIVASSSAGFRCVAGCSGHSGSTADTLHNARYMSFDIYGNMFNIGGGSSGEVWNGCSHVKSKDNFWGCGNNFRKTLQKGDMICTYRASYYHPRFDIVKLNGKSAGGSFYYDRTKSCSGDP</sequence>
<dbReference type="InterPro" id="IPR001258">
    <property type="entry name" value="NHL_repeat"/>
</dbReference>
<keyword evidence="1" id="KW-0677">Repeat</keyword>
<evidence type="ECO:0000256" key="2">
    <source>
        <dbReference type="PROSITE-ProRule" id="PRU00504"/>
    </source>
</evidence>
<evidence type="ECO:0000313" key="4">
    <source>
        <dbReference type="EMBL" id="CAF0862853.1"/>
    </source>
</evidence>
<name>A0A813X0W8_9BILA</name>
<organism evidence="4 5">
    <name type="scientific">Adineta steineri</name>
    <dbReference type="NCBI Taxonomy" id="433720"/>
    <lineage>
        <taxon>Eukaryota</taxon>
        <taxon>Metazoa</taxon>
        <taxon>Spiralia</taxon>
        <taxon>Gnathifera</taxon>
        <taxon>Rotifera</taxon>
        <taxon>Eurotatoria</taxon>
        <taxon>Bdelloidea</taxon>
        <taxon>Adinetida</taxon>
        <taxon>Adinetidae</taxon>
        <taxon>Adineta</taxon>
    </lineage>
</organism>
<dbReference type="Gene3D" id="2.70.50.70">
    <property type="match status" value="1"/>
</dbReference>
<dbReference type="Gene3D" id="2.40.10.500">
    <property type="match status" value="1"/>
</dbReference>
<reference evidence="4" key="1">
    <citation type="submission" date="2021-02" db="EMBL/GenBank/DDBJ databases">
        <authorList>
            <person name="Nowell W R."/>
        </authorList>
    </citation>
    <scope>NUCLEOTIDE SEQUENCE</scope>
</reference>
<dbReference type="PROSITE" id="PS51125">
    <property type="entry name" value="NHL"/>
    <property type="match status" value="1"/>
</dbReference>
<accession>A0A813X0W8</accession>
<dbReference type="InterPro" id="IPR011042">
    <property type="entry name" value="6-blade_b-propeller_TolB-like"/>
</dbReference>
<comment type="caution">
    <text evidence="4">The sequence shown here is derived from an EMBL/GenBank/DDBJ whole genome shotgun (WGS) entry which is preliminary data.</text>
</comment>
<proteinExistence type="predicted"/>
<evidence type="ECO:0000259" key="3">
    <source>
        <dbReference type="Pfam" id="PF03443"/>
    </source>
</evidence>
<dbReference type="CDD" id="cd05819">
    <property type="entry name" value="NHL"/>
    <property type="match status" value="1"/>
</dbReference>
<dbReference type="InterPro" id="IPR005103">
    <property type="entry name" value="AA9_LPMO"/>
</dbReference>
<dbReference type="AlphaFoldDB" id="A0A813X0W8"/>
<dbReference type="SUPFAM" id="SSF63829">
    <property type="entry name" value="Calcium-dependent phosphotriesterase"/>
    <property type="match status" value="1"/>
</dbReference>
<gene>
    <name evidence="4" type="ORF">JYZ213_LOCUS8527</name>
</gene>
<dbReference type="Gene3D" id="2.120.10.30">
    <property type="entry name" value="TolB, C-terminal domain"/>
    <property type="match status" value="1"/>
</dbReference>